<dbReference type="AlphaFoldDB" id="A0A1W1ZR54"/>
<keyword evidence="1" id="KW-0812">Transmembrane</keyword>
<evidence type="ECO:0000256" key="1">
    <source>
        <dbReference type="SAM" id="Phobius"/>
    </source>
</evidence>
<proteinExistence type="predicted"/>
<evidence type="ECO:0000313" key="3">
    <source>
        <dbReference type="EMBL" id="SMC50578.1"/>
    </source>
</evidence>
<evidence type="ECO:0000259" key="2">
    <source>
        <dbReference type="Pfam" id="PF19993"/>
    </source>
</evidence>
<protein>
    <recommendedName>
        <fullName evidence="2">Double-GTPase 2 domain-containing protein</fullName>
    </recommendedName>
</protein>
<feature type="transmembrane region" description="Helical" evidence="1">
    <location>
        <begin position="35"/>
        <end position="57"/>
    </location>
</feature>
<dbReference type="InterPro" id="IPR045528">
    <property type="entry name" value="DO-GTPase2"/>
</dbReference>
<dbReference type="OrthoDB" id="2990125at2"/>
<gene>
    <name evidence="3" type="ORF">SAMN05661093_00263</name>
</gene>
<keyword evidence="4" id="KW-1185">Reference proteome</keyword>
<feature type="transmembrane region" description="Helical" evidence="1">
    <location>
        <begin position="128"/>
        <end position="149"/>
    </location>
</feature>
<dbReference type="Pfam" id="PF19993">
    <property type="entry name" value="DO-GTPase2"/>
    <property type="match status" value="1"/>
</dbReference>
<keyword evidence="1" id="KW-0472">Membrane</keyword>
<dbReference type="EMBL" id="FWXV01000001">
    <property type="protein sequence ID" value="SMC50578.1"/>
    <property type="molecule type" value="Genomic_DNA"/>
</dbReference>
<accession>A0A1W1ZR54</accession>
<dbReference type="RefSeq" id="WP_084424214.1">
    <property type="nucleotide sequence ID" value="NZ_FWXV01000001.1"/>
</dbReference>
<reference evidence="3 4" key="1">
    <citation type="submission" date="2017-04" db="EMBL/GenBank/DDBJ databases">
        <authorList>
            <person name="Afonso C.L."/>
            <person name="Miller P.J."/>
            <person name="Scott M.A."/>
            <person name="Spackman E."/>
            <person name="Goraichik I."/>
            <person name="Dimitrov K.M."/>
            <person name="Suarez D.L."/>
            <person name="Swayne D.E."/>
        </authorList>
    </citation>
    <scope>NUCLEOTIDE SEQUENCE [LARGE SCALE GENOMIC DNA]</scope>
    <source>
        <strain evidence="3 4">DSM 43828</strain>
    </source>
</reference>
<keyword evidence="1" id="KW-1133">Transmembrane helix</keyword>
<organism evidence="3 4">
    <name type="scientific">Kibdelosporangium aridum</name>
    <dbReference type="NCBI Taxonomy" id="2030"/>
    <lineage>
        <taxon>Bacteria</taxon>
        <taxon>Bacillati</taxon>
        <taxon>Actinomycetota</taxon>
        <taxon>Actinomycetes</taxon>
        <taxon>Pseudonocardiales</taxon>
        <taxon>Pseudonocardiaceae</taxon>
        <taxon>Kibdelosporangium</taxon>
    </lineage>
</organism>
<feature type="transmembrane region" description="Helical" evidence="1">
    <location>
        <begin position="7"/>
        <end position="29"/>
    </location>
</feature>
<feature type="domain" description="Double-GTPase 2" evidence="2">
    <location>
        <begin position="268"/>
        <end position="486"/>
    </location>
</feature>
<evidence type="ECO:0000313" key="4">
    <source>
        <dbReference type="Proteomes" id="UP000192674"/>
    </source>
</evidence>
<dbReference type="Proteomes" id="UP000192674">
    <property type="component" value="Unassembled WGS sequence"/>
</dbReference>
<feature type="transmembrane region" description="Helical" evidence="1">
    <location>
        <begin position="155"/>
        <end position="176"/>
    </location>
</feature>
<name>A0A1W1ZR54_KIBAR</name>
<sequence length="522" mass="57380">MQYLIGALVVLFGIYIIFWLVVVALFYLVLPIYLVLMPLSLAAGMVISVVIVMMTLVGARKYRPETITPEHVTDGTARLPKLPSDRPFGRDWAWPSYVVAQWRVDFTTATRGVWDILGRGWRTLPRKIGWITSLFVFPVWLAVNAGAFLAGAMMAAPWLTFVLLTWLGWLAVSGVLRGADNAFQRVRDTRPRCQVCHYLADLPAFPCECGKLHRDLRPGRLGGVWRRCGCGRVLPTTILRAALKIGPSCPRCARPYHKGAGVNTDIGIPVFGPVSAGKTRLVIAGMVALRDLASANGVVTELVDEDSENAYRTGADIITTDGNTTKTPAGELPIAITMQVTKGRRKTSLHIFDAAGEFYTNRDDNADLEFLDHAKGLVLVVDPFSIPWVTDQLGGPYHPRVAVANPAVDDPDQTYQVTVRRLRDYRIDTKRRNLAIAVVKADLLTGTDPAADLEPATVRDWLDQAGLDNLVLSAERDFAEVRYFLVASVRVRPETAAMSPAAPFVWLLGKAGVDVVPPEAKQ</sequence>